<dbReference type="InterPro" id="IPR044862">
    <property type="entry name" value="Pro_4_hyd_alph_FE2OG_OXY"/>
</dbReference>
<sequence length="274" mass="30742">MDPPASEGHEPLLDPAGPHGPPVVVTPIDFTNFPLATDYSAFFALTIDNLLTPDECAKLQGAAGEDWQTLSKGNSYRECQNILVFSPQWASALYDRIVANLPADVKALRKGDKLAETIAGPSHLKASVGAKKSVWRIKEANERLSFLRYQPGHHFKPHCDALYARPGKDERSLLTCQIYLNDAPQGPSGEPSGGETRFWTSQVGKRQKILETKEKLEAEEEEEEETPHLDVKPKVGRALVFQQRMLWHSGQEVTHGEKFTVRLDLMYERHFEKL</sequence>
<dbReference type="GO" id="GO:0005506">
    <property type="term" value="F:iron ion binding"/>
    <property type="evidence" value="ECO:0007669"/>
    <property type="project" value="InterPro"/>
</dbReference>
<name>A0A9W8N3K3_9PEZI</name>
<evidence type="ECO:0000313" key="8">
    <source>
        <dbReference type="Proteomes" id="UP001148614"/>
    </source>
</evidence>
<evidence type="ECO:0000256" key="3">
    <source>
        <dbReference type="ARBA" id="ARBA00022964"/>
    </source>
</evidence>
<comment type="cofactor">
    <cofactor evidence="1">
        <name>L-ascorbate</name>
        <dbReference type="ChEBI" id="CHEBI:38290"/>
    </cofactor>
</comment>
<dbReference type="InterPro" id="IPR006620">
    <property type="entry name" value="Pro_4_hyd_alph"/>
</dbReference>
<dbReference type="Pfam" id="PF13640">
    <property type="entry name" value="2OG-FeII_Oxy_3"/>
    <property type="match status" value="1"/>
</dbReference>
<dbReference type="VEuPathDB" id="FungiDB:F4678DRAFT_129603"/>
<keyword evidence="2" id="KW-0479">Metal-binding</keyword>
<dbReference type="Gene3D" id="2.60.120.620">
    <property type="entry name" value="q2cbj1_9rhob like domain"/>
    <property type="match status" value="1"/>
</dbReference>
<feature type="domain" description="Prolyl 4-hydroxylase alpha subunit" evidence="6">
    <location>
        <begin position="42"/>
        <end position="266"/>
    </location>
</feature>
<dbReference type="PANTHER" id="PTHR10869">
    <property type="entry name" value="PROLYL 4-HYDROXYLASE ALPHA SUBUNIT"/>
    <property type="match status" value="1"/>
</dbReference>
<reference evidence="7" key="1">
    <citation type="submission" date="2022-07" db="EMBL/GenBank/DDBJ databases">
        <title>Genome Sequence of Xylaria arbuscula.</title>
        <authorList>
            <person name="Buettner E."/>
        </authorList>
    </citation>
    <scope>NUCLEOTIDE SEQUENCE</scope>
    <source>
        <strain evidence="7">VT107</strain>
    </source>
</reference>
<comment type="caution">
    <text evidence="7">The sequence shown here is derived from an EMBL/GenBank/DDBJ whole genome shotgun (WGS) entry which is preliminary data.</text>
</comment>
<accession>A0A9W8N3K3</accession>
<dbReference type="GO" id="GO:0004656">
    <property type="term" value="F:procollagen-proline 4-dioxygenase activity"/>
    <property type="evidence" value="ECO:0007669"/>
    <property type="project" value="TreeGrafter"/>
</dbReference>
<dbReference type="Proteomes" id="UP001148614">
    <property type="component" value="Unassembled WGS sequence"/>
</dbReference>
<organism evidence="7 8">
    <name type="scientific">Xylaria arbuscula</name>
    <dbReference type="NCBI Taxonomy" id="114810"/>
    <lineage>
        <taxon>Eukaryota</taxon>
        <taxon>Fungi</taxon>
        <taxon>Dikarya</taxon>
        <taxon>Ascomycota</taxon>
        <taxon>Pezizomycotina</taxon>
        <taxon>Sordariomycetes</taxon>
        <taxon>Xylariomycetidae</taxon>
        <taxon>Xylariales</taxon>
        <taxon>Xylariaceae</taxon>
        <taxon>Xylaria</taxon>
    </lineage>
</organism>
<proteinExistence type="predicted"/>
<keyword evidence="4" id="KW-0560">Oxidoreductase</keyword>
<dbReference type="InterPro" id="IPR045054">
    <property type="entry name" value="P4HA-like"/>
</dbReference>
<dbReference type="GO" id="GO:0031418">
    <property type="term" value="F:L-ascorbic acid binding"/>
    <property type="evidence" value="ECO:0007669"/>
    <property type="project" value="InterPro"/>
</dbReference>
<keyword evidence="5" id="KW-0408">Iron</keyword>
<evidence type="ECO:0000256" key="4">
    <source>
        <dbReference type="ARBA" id="ARBA00023002"/>
    </source>
</evidence>
<evidence type="ECO:0000259" key="6">
    <source>
        <dbReference type="SMART" id="SM00702"/>
    </source>
</evidence>
<dbReference type="SMART" id="SM00702">
    <property type="entry name" value="P4Hc"/>
    <property type="match status" value="1"/>
</dbReference>
<evidence type="ECO:0000313" key="7">
    <source>
        <dbReference type="EMBL" id="KAJ3553091.1"/>
    </source>
</evidence>
<evidence type="ECO:0000256" key="1">
    <source>
        <dbReference type="ARBA" id="ARBA00001961"/>
    </source>
</evidence>
<dbReference type="GO" id="GO:0005783">
    <property type="term" value="C:endoplasmic reticulum"/>
    <property type="evidence" value="ECO:0007669"/>
    <property type="project" value="TreeGrafter"/>
</dbReference>
<dbReference type="EMBL" id="JANPWZ010003350">
    <property type="protein sequence ID" value="KAJ3553091.1"/>
    <property type="molecule type" value="Genomic_DNA"/>
</dbReference>
<gene>
    <name evidence="7" type="ORF">NPX13_g10961</name>
</gene>
<evidence type="ECO:0000256" key="2">
    <source>
        <dbReference type="ARBA" id="ARBA00022723"/>
    </source>
</evidence>
<protein>
    <recommendedName>
        <fullName evidence="6">Prolyl 4-hydroxylase alpha subunit domain-containing protein</fullName>
    </recommendedName>
</protein>
<keyword evidence="3" id="KW-0223">Dioxygenase</keyword>
<keyword evidence="8" id="KW-1185">Reference proteome</keyword>
<dbReference type="AlphaFoldDB" id="A0A9W8N3K3"/>
<dbReference type="PANTHER" id="PTHR10869:SF241">
    <property type="entry name" value="FE2OG DIOXYGENASE DOMAIN-CONTAINING PROTEIN"/>
    <property type="match status" value="1"/>
</dbReference>
<evidence type="ECO:0000256" key="5">
    <source>
        <dbReference type="ARBA" id="ARBA00023004"/>
    </source>
</evidence>